<protein>
    <submittedName>
        <fullName evidence="2">ROK family protein</fullName>
    </submittedName>
</protein>
<dbReference type="EMBL" id="JAPDDT010000006">
    <property type="protein sequence ID" value="MCW1923852.1"/>
    <property type="molecule type" value="Genomic_DNA"/>
</dbReference>
<evidence type="ECO:0000313" key="3">
    <source>
        <dbReference type="Proteomes" id="UP001320876"/>
    </source>
</evidence>
<dbReference type="PANTHER" id="PTHR18964:SF149">
    <property type="entry name" value="BIFUNCTIONAL UDP-N-ACETYLGLUCOSAMINE 2-EPIMERASE_N-ACETYLMANNOSAMINE KINASE"/>
    <property type="match status" value="1"/>
</dbReference>
<dbReference type="PANTHER" id="PTHR18964">
    <property type="entry name" value="ROK (REPRESSOR, ORF, KINASE) FAMILY"/>
    <property type="match status" value="1"/>
</dbReference>
<name>A0ABT3GK31_9BACT</name>
<accession>A0ABT3GK31</accession>
<dbReference type="RefSeq" id="WP_264487959.1">
    <property type="nucleotide sequence ID" value="NZ_JAPDDT010000006.1"/>
</dbReference>
<gene>
    <name evidence="2" type="ORF">OKA05_14890</name>
</gene>
<dbReference type="SUPFAM" id="SSF53067">
    <property type="entry name" value="Actin-like ATPase domain"/>
    <property type="match status" value="1"/>
</dbReference>
<evidence type="ECO:0000256" key="1">
    <source>
        <dbReference type="ARBA" id="ARBA00006479"/>
    </source>
</evidence>
<proteinExistence type="inferred from homology"/>
<comment type="caution">
    <text evidence="2">The sequence shown here is derived from an EMBL/GenBank/DDBJ whole genome shotgun (WGS) entry which is preliminary data.</text>
</comment>
<dbReference type="InterPro" id="IPR000600">
    <property type="entry name" value="ROK"/>
</dbReference>
<dbReference type="InterPro" id="IPR043129">
    <property type="entry name" value="ATPase_NBD"/>
</dbReference>
<reference evidence="2 3" key="1">
    <citation type="submission" date="2022-10" db="EMBL/GenBank/DDBJ databases">
        <title>Luteolibacter arcticus strain CCTCC AB 2014275, whole genome shotgun sequencing project.</title>
        <authorList>
            <person name="Zhao G."/>
            <person name="Shen L."/>
        </authorList>
    </citation>
    <scope>NUCLEOTIDE SEQUENCE [LARGE SCALE GENOMIC DNA]</scope>
    <source>
        <strain evidence="2 3">CCTCC AB 2014275</strain>
    </source>
</reference>
<sequence length="325" mass="34307">MFPKIALDPILAADTGGTIIKLGVVQNGTVLAGKSIPAQSDRPLAERLPVIAGVWRELCREAGVAPRDCAGIGISFPSIMNPVTGRILTHFGKYVDAMEIDFKRWAKDLFGLPLTIENDARAALIGEWQYGAGRNCDNLVMITLGTGLGSAALINGHPLRGKHGQAAILGGHSTLNHAGAICRVCGNIGCAENEASTASLPLHAKSMTGFEQSLLAREATIDYMAVFRLAALGDRVCRQLRDQSLGVWGAFAANLVLAYDPERVLIGGGISASDEVIGAIREYIHQHALTPWGKVAVERAGLGDDAALLGCEWLGRNTTPAATLP</sequence>
<dbReference type="Gene3D" id="3.30.420.40">
    <property type="match status" value="2"/>
</dbReference>
<evidence type="ECO:0000313" key="2">
    <source>
        <dbReference type="EMBL" id="MCW1923852.1"/>
    </source>
</evidence>
<dbReference type="Proteomes" id="UP001320876">
    <property type="component" value="Unassembled WGS sequence"/>
</dbReference>
<comment type="similarity">
    <text evidence="1">Belongs to the ROK (NagC/XylR) family.</text>
</comment>
<dbReference type="Pfam" id="PF00480">
    <property type="entry name" value="ROK"/>
    <property type="match status" value="1"/>
</dbReference>
<organism evidence="2 3">
    <name type="scientific">Luteolibacter arcticus</name>
    <dbReference type="NCBI Taxonomy" id="1581411"/>
    <lineage>
        <taxon>Bacteria</taxon>
        <taxon>Pseudomonadati</taxon>
        <taxon>Verrucomicrobiota</taxon>
        <taxon>Verrucomicrobiia</taxon>
        <taxon>Verrucomicrobiales</taxon>
        <taxon>Verrucomicrobiaceae</taxon>
        <taxon>Luteolibacter</taxon>
    </lineage>
</organism>
<keyword evidence="3" id="KW-1185">Reference proteome</keyword>